<proteinExistence type="predicted"/>
<reference evidence="1" key="1">
    <citation type="submission" date="2019-08" db="EMBL/GenBank/DDBJ databases">
        <authorList>
            <person name="Kucharzyk K."/>
            <person name="Murdoch R.W."/>
            <person name="Higgins S."/>
            <person name="Loffler F."/>
        </authorList>
    </citation>
    <scope>NUCLEOTIDE SEQUENCE</scope>
</reference>
<comment type="caution">
    <text evidence="1">The sequence shown here is derived from an EMBL/GenBank/DDBJ whole genome shotgun (WGS) entry which is preliminary data.</text>
</comment>
<sequence>MKITGYEGSPFYRNHKERVLEEVLVTRGKLMTFISPYLRVEETNLALIQDDWGKEILTWEVRAIVGTERFSSYYNCTTGAEEKIIRL</sequence>
<dbReference type="AlphaFoldDB" id="A0A645ICT6"/>
<evidence type="ECO:0000313" key="1">
    <source>
        <dbReference type="EMBL" id="MPN48716.1"/>
    </source>
</evidence>
<accession>A0A645ICT6</accession>
<dbReference type="EMBL" id="VSSQ01111293">
    <property type="protein sequence ID" value="MPN48716.1"/>
    <property type="molecule type" value="Genomic_DNA"/>
</dbReference>
<name>A0A645ICT6_9ZZZZ</name>
<organism evidence="1">
    <name type="scientific">bioreactor metagenome</name>
    <dbReference type="NCBI Taxonomy" id="1076179"/>
    <lineage>
        <taxon>unclassified sequences</taxon>
        <taxon>metagenomes</taxon>
        <taxon>ecological metagenomes</taxon>
    </lineage>
</organism>
<gene>
    <name evidence="1" type="primary">ypeB_5</name>
    <name evidence="1" type="ORF">SDC9_196328</name>
</gene>
<protein>
    <submittedName>
        <fullName evidence="1">Sporulation protein YpeB</fullName>
    </submittedName>
</protein>